<dbReference type="Gene3D" id="1.20.1070.10">
    <property type="entry name" value="Rhodopsin 7-helix transmembrane proteins"/>
    <property type="match status" value="1"/>
</dbReference>
<keyword evidence="10" id="KW-0675">Receptor</keyword>
<dbReference type="GO" id="GO:0004930">
    <property type="term" value="F:G protein-coupled receptor activity"/>
    <property type="evidence" value="ECO:0007669"/>
    <property type="project" value="UniProtKB-KW"/>
</dbReference>
<accession>A0A448WQA4</accession>
<name>A0A448WQA4_9PLAT</name>
<dbReference type="GO" id="GO:0007602">
    <property type="term" value="P:phototransduction"/>
    <property type="evidence" value="ECO:0007669"/>
    <property type="project" value="UniProtKB-KW"/>
</dbReference>
<keyword evidence="11" id="KW-0807">Transducer</keyword>
<evidence type="ECO:0000256" key="5">
    <source>
        <dbReference type="ARBA" id="ARBA00022925"/>
    </source>
</evidence>
<keyword evidence="2" id="KW-0600">Photoreceptor protein</keyword>
<dbReference type="InterPro" id="IPR050125">
    <property type="entry name" value="GPCR_opsins"/>
</dbReference>
<dbReference type="GO" id="GO:0016020">
    <property type="term" value="C:membrane"/>
    <property type="evidence" value="ECO:0007669"/>
    <property type="project" value="UniProtKB-SubCell"/>
</dbReference>
<keyword evidence="4 12" id="KW-0812">Transmembrane</keyword>
<evidence type="ECO:0000256" key="6">
    <source>
        <dbReference type="ARBA" id="ARBA00022989"/>
    </source>
</evidence>
<reference evidence="14" key="1">
    <citation type="submission" date="2018-11" db="EMBL/GenBank/DDBJ databases">
        <authorList>
            <consortium name="Pathogen Informatics"/>
        </authorList>
    </citation>
    <scope>NUCLEOTIDE SEQUENCE</scope>
</reference>
<dbReference type="InterPro" id="IPR017452">
    <property type="entry name" value="GPCR_Rhodpsn_7TM"/>
</dbReference>
<feature type="domain" description="G-protein coupled receptors family 1 profile" evidence="13">
    <location>
        <begin position="1"/>
        <end position="59"/>
    </location>
</feature>
<comment type="subcellular location">
    <subcellularLocation>
        <location evidence="1">Membrane</location>
        <topology evidence="1">Multi-pass membrane protein</topology>
    </subcellularLocation>
</comment>
<dbReference type="InterPro" id="IPR027430">
    <property type="entry name" value="Retinal_BS"/>
</dbReference>
<keyword evidence="6 12" id="KW-1133">Transmembrane helix</keyword>
<keyword evidence="9 12" id="KW-0472">Membrane</keyword>
<keyword evidence="3" id="KW-0716">Sensory transduction</keyword>
<evidence type="ECO:0000256" key="3">
    <source>
        <dbReference type="ARBA" id="ARBA00022606"/>
    </source>
</evidence>
<dbReference type="EMBL" id="CAAALY010032721">
    <property type="protein sequence ID" value="VEL17460.1"/>
    <property type="molecule type" value="Genomic_DNA"/>
</dbReference>
<dbReference type="Pfam" id="PF00001">
    <property type="entry name" value="7tm_1"/>
    <property type="match status" value="1"/>
</dbReference>
<dbReference type="InterPro" id="IPR000276">
    <property type="entry name" value="GPCR_Rhodpsn"/>
</dbReference>
<keyword evidence="15" id="KW-1185">Reference proteome</keyword>
<dbReference type="Proteomes" id="UP000784294">
    <property type="component" value="Unassembled WGS sequence"/>
</dbReference>
<dbReference type="AlphaFoldDB" id="A0A448WQA4"/>
<evidence type="ECO:0000256" key="11">
    <source>
        <dbReference type="ARBA" id="ARBA00023224"/>
    </source>
</evidence>
<gene>
    <name evidence="14" type="ORF">PXEA_LOCUS10900</name>
</gene>
<keyword evidence="5" id="KW-0681">Retinal protein</keyword>
<feature type="transmembrane region" description="Helical" evidence="12">
    <location>
        <begin position="6"/>
        <end position="30"/>
    </location>
</feature>
<evidence type="ECO:0000256" key="12">
    <source>
        <dbReference type="SAM" id="Phobius"/>
    </source>
</evidence>
<dbReference type="PROSITE" id="PS50262">
    <property type="entry name" value="G_PROTEIN_RECEP_F1_2"/>
    <property type="match status" value="1"/>
</dbReference>
<evidence type="ECO:0000313" key="15">
    <source>
        <dbReference type="Proteomes" id="UP000784294"/>
    </source>
</evidence>
<dbReference type="OrthoDB" id="9996086at2759"/>
<evidence type="ECO:0000259" key="13">
    <source>
        <dbReference type="PROSITE" id="PS50262"/>
    </source>
</evidence>
<evidence type="ECO:0000256" key="1">
    <source>
        <dbReference type="ARBA" id="ARBA00004141"/>
    </source>
</evidence>
<evidence type="ECO:0000256" key="8">
    <source>
        <dbReference type="ARBA" id="ARBA00023040"/>
    </source>
</evidence>
<sequence>MQAAKTAIVIVFLYLASWTPYASVALMALLGRRDHLTPFAAELPVLAAKSSAVWNPIIYSLMHPKFRAQLEKRFPFFICCCPPKAKVRGQNMTDETSLFRLPRDSRRNQPVDCV</sequence>
<protein>
    <recommendedName>
        <fullName evidence="13">G-protein coupled receptors family 1 profile domain-containing protein</fullName>
    </recommendedName>
</protein>
<evidence type="ECO:0000256" key="7">
    <source>
        <dbReference type="ARBA" id="ARBA00022991"/>
    </source>
</evidence>
<evidence type="ECO:0000256" key="2">
    <source>
        <dbReference type="ARBA" id="ARBA00022543"/>
    </source>
</evidence>
<evidence type="ECO:0000256" key="10">
    <source>
        <dbReference type="ARBA" id="ARBA00023170"/>
    </source>
</evidence>
<organism evidence="14 15">
    <name type="scientific">Protopolystoma xenopodis</name>
    <dbReference type="NCBI Taxonomy" id="117903"/>
    <lineage>
        <taxon>Eukaryota</taxon>
        <taxon>Metazoa</taxon>
        <taxon>Spiralia</taxon>
        <taxon>Lophotrochozoa</taxon>
        <taxon>Platyhelminthes</taxon>
        <taxon>Monogenea</taxon>
        <taxon>Polyopisthocotylea</taxon>
        <taxon>Polystomatidea</taxon>
        <taxon>Polystomatidae</taxon>
        <taxon>Protopolystoma</taxon>
    </lineage>
</organism>
<comment type="caution">
    <text evidence="14">The sequence shown here is derived from an EMBL/GenBank/DDBJ whole genome shotgun (WGS) entry which is preliminary data.</text>
</comment>
<keyword evidence="7" id="KW-0157">Chromophore</keyword>
<evidence type="ECO:0000256" key="9">
    <source>
        <dbReference type="ARBA" id="ARBA00023136"/>
    </source>
</evidence>
<dbReference type="PANTHER" id="PTHR24240">
    <property type="entry name" value="OPSIN"/>
    <property type="match status" value="1"/>
</dbReference>
<proteinExistence type="predicted"/>
<evidence type="ECO:0000256" key="4">
    <source>
        <dbReference type="ARBA" id="ARBA00022692"/>
    </source>
</evidence>
<evidence type="ECO:0000313" key="14">
    <source>
        <dbReference type="EMBL" id="VEL17460.1"/>
    </source>
</evidence>
<dbReference type="PROSITE" id="PS00238">
    <property type="entry name" value="OPSIN"/>
    <property type="match status" value="1"/>
</dbReference>
<dbReference type="GO" id="GO:0009881">
    <property type="term" value="F:photoreceptor activity"/>
    <property type="evidence" value="ECO:0007669"/>
    <property type="project" value="UniProtKB-KW"/>
</dbReference>
<keyword evidence="8" id="KW-0297">G-protein coupled receptor</keyword>
<dbReference type="SUPFAM" id="SSF81321">
    <property type="entry name" value="Family A G protein-coupled receptor-like"/>
    <property type="match status" value="1"/>
</dbReference>
<dbReference type="PRINTS" id="PR00237">
    <property type="entry name" value="GPCRRHODOPSN"/>
</dbReference>